<dbReference type="Pfam" id="PF05903">
    <property type="entry name" value="Peptidase_C97"/>
    <property type="match status" value="1"/>
</dbReference>
<keyword evidence="3" id="KW-0378">Hydrolase</keyword>
<dbReference type="PANTHER" id="PTHR12378:SF48">
    <property type="entry name" value="PUTATIVE THIOL PEPTIDASE FAMILY PROTEIN-RELATED"/>
    <property type="match status" value="1"/>
</dbReference>
<dbReference type="InterPro" id="IPR008580">
    <property type="entry name" value="PPPDE_dom"/>
</dbReference>
<comment type="similarity">
    <text evidence="1">Belongs to the DeSI family.</text>
</comment>
<evidence type="ECO:0000256" key="3">
    <source>
        <dbReference type="ARBA" id="ARBA00022801"/>
    </source>
</evidence>
<comment type="caution">
    <text evidence="5">The sequence shown here is derived from an EMBL/GenBank/DDBJ whole genome shotgun (WGS) entry which is preliminary data.</text>
</comment>
<evidence type="ECO:0000313" key="6">
    <source>
        <dbReference type="Proteomes" id="UP000734854"/>
    </source>
</evidence>
<evidence type="ECO:0000256" key="1">
    <source>
        <dbReference type="ARBA" id="ARBA00008140"/>
    </source>
</evidence>
<feature type="domain" description="PPPDE" evidence="4">
    <location>
        <begin position="40"/>
        <end position="177"/>
    </location>
</feature>
<evidence type="ECO:0000313" key="5">
    <source>
        <dbReference type="EMBL" id="KAG6473389.1"/>
    </source>
</evidence>
<accession>A0A8J5EDW5</accession>
<dbReference type="PROSITE" id="PS51858">
    <property type="entry name" value="PPPDE"/>
    <property type="match status" value="1"/>
</dbReference>
<dbReference type="Gene3D" id="3.90.1720.30">
    <property type="entry name" value="PPPDE domains"/>
    <property type="match status" value="1"/>
</dbReference>
<evidence type="ECO:0000256" key="2">
    <source>
        <dbReference type="ARBA" id="ARBA00022670"/>
    </source>
</evidence>
<dbReference type="GO" id="GO:0101005">
    <property type="term" value="F:deubiquitinase activity"/>
    <property type="evidence" value="ECO:0007669"/>
    <property type="project" value="TreeGrafter"/>
</dbReference>
<dbReference type="InterPro" id="IPR042266">
    <property type="entry name" value="PPPDE_sf"/>
</dbReference>
<gene>
    <name evidence="5" type="ORF">ZIOFF_067305</name>
</gene>
<protein>
    <recommendedName>
        <fullName evidence="4">PPPDE domain-containing protein</fullName>
    </recommendedName>
</protein>
<dbReference type="GO" id="GO:0016579">
    <property type="term" value="P:protein deubiquitination"/>
    <property type="evidence" value="ECO:0007669"/>
    <property type="project" value="TreeGrafter"/>
</dbReference>
<dbReference type="AlphaFoldDB" id="A0A8J5EDW5"/>
<dbReference type="Proteomes" id="UP000734854">
    <property type="component" value="Unassembled WGS sequence"/>
</dbReference>
<keyword evidence="6" id="KW-1185">Reference proteome</keyword>
<dbReference type="EMBL" id="JACMSC010000019">
    <property type="protein sequence ID" value="KAG6473389.1"/>
    <property type="molecule type" value="Genomic_DNA"/>
</dbReference>
<reference evidence="5 6" key="1">
    <citation type="submission" date="2020-08" db="EMBL/GenBank/DDBJ databases">
        <title>Plant Genome Project.</title>
        <authorList>
            <person name="Zhang R.-G."/>
        </authorList>
    </citation>
    <scope>NUCLEOTIDE SEQUENCE [LARGE SCALE GENOMIC DNA]</scope>
    <source>
        <tissue evidence="5">Rhizome</tissue>
    </source>
</reference>
<organism evidence="5 6">
    <name type="scientific">Zingiber officinale</name>
    <name type="common">Ginger</name>
    <name type="synonym">Amomum zingiber</name>
    <dbReference type="NCBI Taxonomy" id="94328"/>
    <lineage>
        <taxon>Eukaryota</taxon>
        <taxon>Viridiplantae</taxon>
        <taxon>Streptophyta</taxon>
        <taxon>Embryophyta</taxon>
        <taxon>Tracheophyta</taxon>
        <taxon>Spermatophyta</taxon>
        <taxon>Magnoliopsida</taxon>
        <taxon>Liliopsida</taxon>
        <taxon>Zingiberales</taxon>
        <taxon>Zingiberaceae</taxon>
        <taxon>Zingiber</taxon>
    </lineage>
</organism>
<dbReference type="GO" id="GO:0006508">
    <property type="term" value="P:proteolysis"/>
    <property type="evidence" value="ECO:0007669"/>
    <property type="project" value="UniProtKB-KW"/>
</dbReference>
<proteinExistence type="inferred from homology"/>
<keyword evidence="2" id="KW-0645">Protease</keyword>
<evidence type="ECO:0000259" key="4">
    <source>
        <dbReference type="PROSITE" id="PS51858"/>
    </source>
</evidence>
<dbReference type="SMART" id="SM01179">
    <property type="entry name" value="DUF862"/>
    <property type="match status" value="1"/>
</dbReference>
<dbReference type="PANTHER" id="PTHR12378">
    <property type="entry name" value="DESUMOYLATING ISOPEPTIDASE"/>
    <property type="match status" value="1"/>
</dbReference>
<sequence>MKLLLKKGKNPFLPFRINRASSGFSLFLKARSASKTSGNVPVYLNVYDLTSINGYMYWAGLGIFHTGVEVHGVEYAFGAHDYPTSGIFEVDPRQCPGFRFRKSIFMGTTHLDPLQVREFVEIQSLNYNGDTYQLITKNCNHFCQDICYQLTGKSIPKWVNRLARIGAVCNFLLPEPLKTTVVRHDPDSQIEDGERRKLTSPYSCPSSISTCQKQFRASSLFLPSPFKGSLSRWELRRSSSCSVNWIYASKINELRGLVKTQSLPPGIQIDEGNYQPVPASKAHSLLDDPLEADEHRFGPVVGSTASSSSLLSLK</sequence>
<name>A0A8J5EDW5_ZINOF</name>